<organism evidence="1 2">
    <name type="scientific">Rhodovulum bhavnagarense</name>
    <dbReference type="NCBI Taxonomy" id="992286"/>
    <lineage>
        <taxon>Bacteria</taxon>
        <taxon>Pseudomonadati</taxon>
        <taxon>Pseudomonadota</taxon>
        <taxon>Alphaproteobacteria</taxon>
        <taxon>Rhodobacterales</taxon>
        <taxon>Paracoccaceae</taxon>
        <taxon>Rhodovulum</taxon>
    </lineage>
</organism>
<gene>
    <name evidence="1" type="ORF">EV663_104107</name>
</gene>
<evidence type="ECO:0000313" key="2">
    <source>
        <dbReference type="Proteomes" id="UP000295050"/>
    </source>
</evidence>
<reference evidence="1 2" key="1">
    <citation type="submission" date="2019-03" db="EMBL/GenBank/DDBJ databases">
        <title>Genomic Encyclopedia of Type Strains, Phase IV (KMG-IV): sequencing the most valuable type-strain genomes for metagenomic binning, comparative biology and taxonomic classification.</title>
        <authorList>
            <person name="Goeker M."/>
        </authorList>
    </citation>
    <scope>NUCLEOTIDE SEQUENCE [LARGE SCALE GENOMIC DNA]</scope>
    <source>
        <strain evidence="1 2">DSM 24766</strain>
    </source>
</reference>
<dbReference type="RefSeq" id="WP_165910146.1">
    <property type="nucleotide sequence ID" value="NZ_SLXU01000004.1"/>
</dbReference>
<name>A0A4R2RR61_9RHOB</name>
<dbReference type="EMBL" id="SLXU01000004">
    <property type="protein sequence ID" value="TCP61655.1"/>
    <property type="molecule type" value="Genomic_DNA"/>
</dbReference>
<sequence>MTRLPVVIVLLLAVAGLVALDVVISVPLDPYGAPPLLALGSGEAASGAHCAALPGN</sequence>
<protein>
    <submittedName>
        <fullName evidence="1">Uncharacterized protein</fullName>
    </submittedName>
</protein>
<proteinExistence type="predicted"/>
<evidence type="ECO:0000313" key="1">
    <source>
        <dbReference type="EMBL" id="TCP61655.1"/>
    </source>
</evidence>
<dbReference type="AlphaFoldDB" id="A0A4R2RR61"/>
<keyword evidence="2" id="KW-1185">Reference proteome</keyword>
<dbReference type="Proteomes" id="UP000295050">
    <property type="component" value="Unassembled WGS sequence"/>
</dbReference>
<comment type="caution">
    <text evidence="1">The sequence shown here is derived from an EMBL/GenBank/DDBJ whole genome shotgun (WGS) entry which is preliminary data.</text>
</comment>
<accession>A0A4R2RR61</accession>